<sequence>MKTQKDDVYALALSKTMTKISSPATVGLYSSCRDRIKRILGKMEEHMTREASRIEQECVQKPKPRKMPLSCKDYMALICRLVFFKPAGTPKTEGCENIRFIYVHFSAWHFAGSDLLWAGIAIRLFQAMQMEFGKLLLAFYQVVQHDEEDEFKKKDEKNDSNVWKTRNDIICSFVLFFLVFPAVFLVLVYCFPTSEVKPEPRTNNTADETGDDTSDGGDAVETLFIGLLGFPAVAVLKFVFQMVKNLIFTQNANIKRSMDNERISKELGFMNEVRKEMWFLSRFIQFMEVFERRRIRVVLEITNLDRCAPKKIVAILEAIDILLSDEKSPFLSILAANPSVLLRKVNFADGCFCREDRAYALLNRIVTLAFTVPPMSEEFKHDLFNSLTHRPGVPEEQSLERGTQRSDTSMELALVEVEKTKLLDYEDKEMEESVLKILRSSEKKLNKYMLDDSVSMKRIINSVWVTQIIMNFLNKKLSNAENITAWVVLANRWPCRFSWIIQCVEDDNQGATIDGRQKIVVESQKTLWDVFSESREELYVMRADIEDLLEQDGDPELFEELLRDEDFEFDLKNLEVFQEASVNLDQSIKRELALIRGTSRLKGSGWMREIAPLPVTTLIKMSTDDICKEMENMKCDGKCIDVMRDNKINGCALVFGDVDELKALLKMTFGDWATFKLHFLSFPTRLQQTHKDTPLTPARSKNQLSKIPQHVSHHHATTSSLENI</sequence>
<dbReference type="STRING" id="37003.ENSKMAP00000029549"/>
<dbReference type="GeneID" id="108251014"/>
<feature type="domain" description="Kinase D-interacting substrate of 220 kDa-like SAM" evidence="4">
    <location>
        <begin position="617"/>
        <end position="682"/>
    </location>
</feature>
<dbReference type="KEGG" id="kmr:108251014"/>
<reference evidence="5" key="1">
    <citation type="submission" date="2025-08" db="UniProtKB">
        <authorList>
            <consortium name="Ensembl"/>
        </authorList>
    </citation>
    <scope>IDENTIFICATION</scope>
</reference>
<keyword evidence="2" id="KW-1133">Transmembrane helix</keyword>
<evidence type="ECO:0000259" key="3">
    <source>
        <dbReference type="Pfam" id="PF07693"/>
    </source>
</evidence>
<protein>
    <submittedName>
        <fullName evidence="5">NTPase, KAP family P-loop domain containing 1</fullName>
    </submittedName>
</protein>
<accession>A0A3Q3BRX6</accession>
<name>A0A3Q3BRX6_KRYMA</name>
<dbReference type="RefSeq" id="XP_017296647.1">
    <property type="nucleotide sequence ID" value="XM_017441158.3"/>
</dbReference>
<dbReference type="PANTHER" id="PTHR22674:SF6">
    <property type="entry name" value="NTPASE KAP FAMILY P-LOOP DOMAIN-CONTAINING PROTEIN 1"/>
    <property type="match status" value="1"/>
</dbReference>
<organism evidence="5 6">
    <name type="scientific">Kryptolebias marmoratus</name>
    <name type="common">Mangrove killifish</name>
    <name type="synonym">Rivulus marmoratus</name>
    <dbReference type="NCBI Taxonomy" id="37003"/>
    <lineage>
        <taxon>Eukaryota</taxon>
        <taxon>Metazoa</taxon>
        <taxon>Chordata</taxon>
        <taxon>Craniata</taxon>
        <taxon>Vertebrata</taxon>
        <taxon>Euteleostomi</taxon>
        <taxon>Actinopterygii</taxon>
        <taxon>Neopterygii</taxon>
        <taxon>Teleostei</taxon>
        <taxon>Neoteleostei</taxon>
        <taxon>Acanthomorphata</taxon>
        <taxon>Ovalentaria</taxon>
        <taxon>Atherinomorphae</taxon>
        <taxon>Cyprinodontiformes</taxon>
        <taxon>Rivulidae</taxon>
        <taxon>Kryptolebias</taxon>
    </lineage>
</organism>
<dbReference type="AlphaFoldDB" id="A0A3Q3BRX6"/>
<evidence type="ECO:0000256" key="2">
    <source>
        <dbReference type="SAM" id="Phobius"/>
    </source>
</evidence>
<proteinExistence type="predicted"/>
<dbReference type="Pfam" id="PF07693">
    <property type="entry name" value="KAP_NTPase"/>
    <property type="match status" value="1"/>
</dbReference>
<feature type="region of interest" description="Disordered" evidence="1">
    <location>
        <begin position="690"/>
        <end position="724"/>
    </location>
</feature>
<evidence type="ECO:0000256" key="1">
    <source>
        <dbReference type="SAM" id="MobiDB-lite"/>
    </source>
</evidence>
<evidence type="ECO:0000259" key="4">
    <source>
        <dbReference type="Pfam" id="PF23307"/>
    </source>
</evidence>
<evidence type="ECO:0000313" key="6">
    <source>
        <dbReference type="Proteomes" id="UP000264800"/>
    </source>
</evidence>
<dbReference type="OMA" id="SEAKEMY"/>
<dbReference type="InterPro" id="IPR011646">
    <property type="entry name" value="KAP_P-loop"/>
</dbReference>
<dbReference type="PANTHER" id="PTHR22674">
    <property type="entry name" value="NTPASE, KAP FAMILY P-LOOP DOMAIN-CONTAINING 1"/>
    <property type="match status" value="1"/>
</dbReference>
<keyword evidence="2" id="KW-0472">Membrane</keyword>
<dbReference type="OrthoDB" id="10015264at2759"/>
<dbReference type="GeneTree" id="ENSGT00650000093443"/>
<keyword evidence="6" id="KW-1185">Reference proteome</keyword>
<reference evidence="5" key="2">
    <citation type="submission" date="2025-09" db="UniProtKB">
        <authorList>
            <consortium name="Ensembl"/>
        </authorList>
    </citation>
    <scope>IDENTIFICATION</scope>
</reference>
<dbReference type="Ensembl" id="ENSKMAT00000029916.1">
    <property type="protein sequence ID" value="ENSKMAP00000029549.1"/>
    <property type="gene ID" value="ENSKMAG00000021883.1"/>
</dbReference>
<feature type="transmembrane region" description="Helical" evidence="2">
    <location>
        <begin position="169"/>
        <end position="189"/>
    </location>
</feature>
<dbReference type="CTD" id="284353"/>
<dbReference type="InterPro" id="IPR052754">
    <property type="entry name" value="NTPase_KAP_P-loop"/>
</dbReference>
<dbReference type="Proteomes" id="UP000264800">
    <property type="component" value="Unplaced"/>
</dbReference>
<keyword evidence="2" id="KW-0812">Transmembrane</keyword>
<feature type="domain" description="KAP NTPase" evidence="3">
    <location>
        <begin position="97"/>
        <end position="466"/>
    </location>
</feature>
<dbReference type="Pfam" id="PF23307">
    <property type="entry name" value="SAM_KIDINS220"/>
    <property type="match status" value="1"/>
</dbReference>
<evidence type="ECO:0000313" key="5">
    <source>
        <dbReference type="Ensembl" id="ENSKMAP00000029549.1"/>
    </source>
</evidence>
<dbReference type="InterPro" id="IPR057092">
    <property type="entry name" value="SAM_KIDINS220"/>
</dbReference>